<dbReference type="STRING" id="204669.Acid345_3057"/>
<evidence type="ECO:0000256" key="6">
    <source>
        <dbReference type="ARBA" id="ARBA00056337"/>
    </source>
</evidence>
<dbReference type="eggNOG" id="COG0274">
    <property type="taxonomic scope" value="Bacteria"/>
</dbReference>
<dbReference type="InterPro" id="IPR011343">
    <property type="entry name" value="DeoC"/>
</dbReference>
<dbReference type="CDD" id="cd00959">
    <property type="entry name" value="DeoC"/>
    <property type="match status" value="1"/>
</dbReference>
<keyword evidence="2 7" id="KW-0963">Cytoplasm</keyword>
<dbReference type="EC" id="4.1.2.4" evidence="7"/>
<comment type="function">
    <text evidence="6 7">Catalyzes a reversible aldol reaction between acetaldehyde and D-glyceraldehyde 3-phosphate to generate 2-deoxy-D-ribose 5-phosphate.</text>
</comment>
<accession>Q1IM42</accession>
<dbReference type="SMART" id="SM01133">
    <property type="entry name" value="DeoC"/>
    <property type="match status" value="1"/>
</dbReference>
<dbReference type="Proteomes" id="UP000002432">
    <property type="component" value="Chromosome"/>
</dbReference>
<dbReference type="NCBIfam" id="TIGR00126">
    <property type="entry name" value="deoC"/>
    <property type="match status" value="1"/>
</dbReference>
<dbReference type="SUPFAM" id="SSF51569">
    <property type="entry name" value="Aldolase"/>
    <property type="match status" value="1"/>
</dbReference>
<evidence type="ECO:0000256" key="3">
    <source>
        <dbReference type="ARBA" id="ARBA00023239"/>
    </source>
</evidence>
<dbReference type="GO" id="GO:0009264">
    <property type="term" value="P:deoxyribonucleotide catabolic process"/>
    <property type="evidence" value="ECO:0007669"/>
    <property type="project" value="UniProtKB-UniRule"/>
</dbReference>
<dbReference type="KEGG" id="aba:Acid345_3057"/>
<evidence type="ECO:0000313" key="8">
    <source>
        <dbReference type="EMBL" id="ABF42058.1"/>
    </source>
</evidence>
<comment type="catalytic activity">
    <reaction evidence="5 7">
        <text>2-deoxy-D-ribose 5-phosphate = D-glyceraldehyde 3-phosphate + acetaldehyde</text>
        <dbReference type="Rhea" id="RHEA:12821"/>
        <dbReference type="ChEBI" id="CHEBI:15343"/>
        <dbReference type="ChEBI" id="CHEBI:59776"/>
        <dbReference type="ChEBI" id="CHEBI:62877"/>
        <dbReference type="EC" id="4.1.2.4"/>
    </reaction>
</comment>
<evidence type="ECO:0000256" key="4">
    <source>
        <dbReference type="ARBA" id="ARBA00023270"/>
    </source>
</evidence>
<keyword evidence="3 7" id="KW-0456">Lyase</keyword>
<feature type="active site" description="Proton donor/acceptor" evidence="7">
    <location>
        <position position="199"/>
    </location>
</feature>
<dbReference type="AlphaFoldDB" id="Q1IM42"/>
<dbReference type="InterPro" id="IPR002915">
    <property type="entry name" value="DeoC/FbaB/LacD_aldolase"/>
</dbReference>
<comment type="subcellular location">
    <subcellularLocation>
        <location evidence="7">Cytoplasm</location>
    </subcellularLocation>
</comment>
<dbReference type="PIRSF" id="PIRSF001357">
    <property type="entry name" value="DeoC"/>
    <property type="match status" value="1"/>
</dbReference>
<dbReference type="GO" id="GO:0004139">
    <property type="term" value="F:deoxyribose-phosphate aldolase activity"/>
    <property type="evidence" value="ECO:0007669"/>
    <property type="project" value="UniProtKB-UniRule"/>
</dbReference>
<dbReference type="GO" id="GO:0016052">
    <property type="term" value="P:carbohydrate catabolic process"/>
    <property type="evidence" value="ECO:0007669"/>
    <property type="project" value="TreeGrafter"/>
</dbReference>
<evidence type="ECO:0000256" key="2">
    <source>
        <dbReference type="ARBA" id="ARBA00022490"/>
    </source>
</evidence>
<feature type="active site" description="Schiff-base intermediate with acetaldehyde" evidence="7">
    <location>
        <position position="170"/>
    </location>
</feature>
<proteinExistence type="inferred from homology"/>
<dbReference type="HOGENOM" id="CLU_053595_0_2_0"/>
<evidence type="ECO:0000256" key="5">
    <source>
        <dbReference type="ARBA" id="ARBA00048791"/>
    </source>
</evidence>
<feature type="active site" description="Proton donor/acceptor" evidence="7">
    <location>
        <position position="106"/>
    </location>
</feature>
<dbReference type="EMBL" id="CP000360">
    <property type="protein sequence ID" value="ABF42058.1"/>
    <property type="molecule type" value="Genomic_DNA"/>
</dbReference>
<dbReference type="Gene3D" id="3.20.20.70">
    <property type="entry name" value="Aldolase class I"/>
    <property type="match status" value="1"/>
</dbReference>
<gene>
    <name evidence="7" type="primary">deoC</name>
    <name evidence="8" type="ordered locus">Acid345_3057</name>
</gene>
<organism evidence="8 9">
    <name type="scientific">Koribacter versatilis (strain Ellin345)</name>
    <dbReference type="NCBI Taxonomy" id="204669"/>
    <lineage>
        <taxon>Bacteria</taxon>
        <taxon>Pseudomonadati</taxon>
        <taxon>Acidobacteriota</taxon>
        <taxon>Terriglobia</taxon>
        <taxon>Terriglobales</taxon>
        <taxon>Candidatus Korobacteraceae</taxon>
        <taxon>Candidatus Korobacter</taxon>
    </lineage>
</organism>
<comment type="similarity">
    <text evidence="1 7">Belongs to the DeoC/FbaB aldolase family. DeoC type 1 subfamily.</text>
</comment>
<dbReference type="InterPro" id="IPR013785">
    <property type="entry name" value="Aldolase_TIM"/>
</dbReference>
<dbReference type="UniPathway" id="UPA00002">
    <property type="reaction ID" value="UER00468"/>
</dbReference>
<dbReference type="HAMAP" id="MF_00114">
    <property type="entry name" value="DeoC_type1"/>
    <property type="match status" value="1"/>
</dbReference>
<comment type="pathway">
    <text evidence="7">Carbohydrate degradation; 2-deoxy-D-ribose 1-phosphate degradation; D-glyceraldehyde 3-phosphate and acetaldehyde from 2-deoxy-alpha-D-ribose 1-phosphate: step 2/2.</text>
</comment>
<dbReference type="GO" id="GO:0006018">
    <property type="term" value="P:2-deoxyribose 1-phosphate catabolic process"/>
    <property type="evidence" value="ECO:0007669"/>
    <property type="project" value="UniProtKB-UniRule"/>
</dbReference>
<dbReference type="Pfam" id="PF01791">
    <property type="entry name" value="DeoC"/>
    <property type="match status" value="1"/>
</dbReference>
<dbReference type="FunFam" id="3.20.20.70:FF:000044">
    <property type="entry name" value="Deoxyribose-phosphate aldolase"/>
    <property type="match status" value="1"/>
</dbReference>
<dbReference type="PANTHER" id="PTHR10889">
    <property type="entry name" value="DEOXYRIBOSE-PHOSPHATE ALDOLASE"/>
    <property type="match status" value="1"/>
</dbReference>
<evidence type="ECO:0000313" key="9">
    <source>
        <dbReference type="Proteomes" id="UP000002432"/>
    </source>
</evidence>
<name>Q1IM42_KORVE</name>
<evidence type="ECO:0000256" key="1">
    <source>
        <dbReference type="ARBA" id="ARBA00010936"/>
    </source>
</evidence>
<dbReference type="InterPro" id="IPR028581">
    <property type="entry name" value="DeoC_typeI"/>
</dbReference>
<evidence type="ECO:0000256" key="7">
    <source>
        <dbReference type="HAMAP-Rule" id="MF_00114"/>
    </source>
</evidence>
<dbReference type="GO" id="GO:0005737">
    <property type="term" value="C:cytoplasm"/>
    <property type="evidence" value="ECO:0007669"/>
    <property type="project" value="UniProtKB-SubCell"/>
</dbReference>
<protein>
    <recommendedName>
        <fullName evidence="7">Deoxyribose-phosphate aldolase</fullName>
        <shortName evidence="7">DERA</shortName>
        <ecNumber evidence="7">4.1.2.4</ecNumber>
    </recommendedName>
    <alternativeName>
        <fullName evidence="7">2-deoxy-D-ribose 5-phosphate aldolase</fullName>
    </alternativeName>
    <alternativeName>
        <fullName evidence="7">Phosphodeoxyriboaldolase</fullName>
        <shortName evidence="7">Deoxyriboaldolase</shortName>
    </alternativeName>
</protein>
<dbReference type="EnsemblBacteria" id="ABF42058">
    <property type="protein sequence ID" value="ABF42058"/>
    <property type="gene ID" value="Acid345_3057"/>
</dbReference>
<reference evidence="8 9" key="1">
    <citation type="journal article" date="2009" name="Appl. Environ. Microbiol.">
        <title>Three genomes from the phylum Acidobacteria provide insight into the lifestyles of these microorganisms in soils.</title>
        <authorList>
            <person name="Ward N.L."/>
            <person name="Challacombe J.F."/>
            <person name="Janssen P.H."/>
            <person name="Henrissat B."/>
            <person name="Coutinho P.M."/>
            <person name="Wu M."/>
            <person name="Xie G."/>
            <person name="Haft D.H."/>
            <person name="Sait M."/>
            <person name="Badger J."/>
            <person name="Barabote R.D."/>
            <person name="Bradley B."/>
            <person name="Brettin T.S."/>
            <person name="Brinkac L.M."/>
            <person name="Bruce D."/>
            <person name="Creasy T."/>
            <person name="Daugherty S.C."/>
            <person name="Davidsen T.M."/>
            <person name="DeBoy R.T."/>
            <person name="Detter J.C."/>
            <person name="Dodson R.J."/>
            <person name="Durkin A.S."/>
            <person name="Ganapathy A."/>
            <person name="Gwinn-Giglio M."/>
            <person name="Han C.S."/>
            <person name="Khouri H."/>
            <person name="Kiss H."/>
            <person name="Kothari S.P."/>
            <person name="Madupu R."/>
            <person name="Nelson K.E."/>
            <person name="Nelson W.C."/>
            <person name="Paulsen I."/>
            <person name="Penn K."/>
            <person name="Ren Q."/>
            <person name="Rosovitz M.J."/>
            <person name="Selengut J.D."/>
            <person name="Shrivastava S."/>
            <person name="Sullivan S.A."/>
            <person name="Tapia R."/>
            <person name="Thompson L.S."/>
            <person name="Watkins K.L."/>
            <person name="Yang Q."/>
            <person name="Yu C."/>
            <person name="Zafar N."/>
            <person name="Zhou L."/>
            <person name="Kuske C.R."/>
        </authorList>
    </citation>
    <scope>NUCLEOTIDE SEQUENCE [LARGE SCALE GENOMIC DNA]</scope>
    <source>
        <strain evidence="8 9">Ellin345</strain>
    </source>
</reference>
<sequence>MVMNVALPDVRNSVNGWHAIAAVIDHTLLKPEATREEVTRLCEEALRYEFFSVMVNPDLLAHAKSVVRGARVKVGTTIGFPLGATLTTVKLFEAAEALKLGAQELDMVIPIGAVKAGERHLIQAEIRSLAQLAHDGGAILKVIIETAFLSDKEKIFACALAMEGGADFVKTSTGFSKAGATASDVHLMRGVVGTKLGVKAAGGIRTLADAEAMLEAGANRIGSSASVAIVRELGAPE</sequence>
<dbReference type="PANTHER" id="PTHR10889:SF1">
    <property type="entry name" value="DEOXYRIBOSE-PHOSPHATE ALDOLASE"/>
    <property type="match status" value="1"/>
</dbReference>
<keyword evidence="9" id="KW-1185">Reference proteome</keyword>
<keyword evidence="4 7" id="KW-0704">Schiff base</keyword>